<evidence type="ECO:0000313" key="2">
    <source>
        <dbReference type="WBParaSite" id="SSTP_0000783200.1"/>
    </source>
</evidence>
<dbReference type="AlphaFoldDB" id="A0A0K0EEC0"/>
<accession>A0A0K0EEC0</accession>
<feature type="chain" id="PRO_5005327886" description="Dipeptidylpeptidase IV N-terminal domain-containing protein" evidence="1">
    <location>
        <begin position="17"/>
        <end position="178"/>
    </location>
</feature>
<evidence type="ECO:0008006" key="3">
    <source>
        <dbReference type="Google" id="ProtNLM"/>
    </source>
</evidence>
<name>A0A0K0EEC0_STRER</name>
<keyword evidence="1" id="KW-0732">Signal</keyword>
<dbReference type="WBParaSite" id="SSTP_0000783200.1">
    <property type="protein sequence ID" value="SSTP_0000783200.1"/>
    <property type="gene ID" value="SSTP_0000783200"/>
</dbReference>
<protein>
    <recommendedName>
        <fullName evidence="3">Dipeptidylpeptidase IV N-terminal domain-containing protein</fullName>
    </recommendedName>
</protein>
<sequence>MKNFLFFILFLPFIFAIYLNDCFWDPIPNYDIYKRIRIIFDNAPIKGGQKQHRDLALLVENKKEYFGWTGDTSKNIENIYAEFNIDGKYALRHTGFRIFTDKFQDSSFEWIKCNETERKNLVYYRNTIAIMLYDSISDSSYYGYLKNNTIYALNYQKEPITESIHLTLHILFCLSKTI</sequence>
<evidence type="ECO:0000256" key="1">
    <source>
        <dbReference type="SAM" id="SignalP"/>
    </source>
</evidence>
<reference evidence="2" key="1">
    <citation type="submission" date="2015-08" db="UniProtKB">
        <authorList>
            <consortium name="WormBaseParasite"/>
        </authorList>
    </citation>
    <scope>IDENTIFICATION</scope>
</reference>
<feature type="signal peptide" evidence="1">
    <location>
        <begin position="1"/>
        <end position="16"/>
    </location>
</feature>
<proteinExistence type="predicted"/>
<organism evidence="2">
    <name type="scientific">Strongyloides stercoralis</name>
    <name type="common">Threadworm</name>
    <dbReference type="NCBI Taxonomy" id="6248"/>
    <lineage>
        <taxon>Eukaryota</taxon>
        <taxon>Metazoa</taxon>
        <taxon>Ecdysozoa</taxon>
        <taxon>Nematoda</taxon>
        <taxon>Chromadorea</taxon>
        <taxon>Rhabditida</taxon>
        <taxon>Tylenchina</taxon>
        <taxon>Panagrolaimomorpha</taxon>
        <taxon>Strongyloidoidea</taxon>
        <taxon>Strongyloididae</taxon>
        <taxon>Strongyloides</taxon>
    </lineage>
</organism>